<evidence type="ECO:0000313" key="2">
    <source>
        <dbReference type="EMBL" id="EGO27790.1"/>
    </source>
</evidence>
<gene>
    <name evidence="2" type="ORF">SERLADRAFT_435556</name>
</gene>
<name>F8NQ02_SERL9</name>
<dbReference type="KEGG" id="sla:SERLADRAFT_435556"/>
<proteinExistence type="predicted"/>
<feature type="compositionally biased region" description="Basic residues" evidence="1">
    <location>
        <begin position="334"/>
        <end position="347"/>
    </location>
</feature>
<dbReference type="Proteomes" id="UP000008064">
    <property type="component" value="Unassembled WGS sequence"/>
</dbReference>
<organism>
    <name type="scientific">Serpula lacrymans var. lacrymans (strain S7.9)</name>
    <name type="common">Dry rot fungus</name>
    <dbReference type="NCBI Taxonomy" id="578457"/>
    <lineage>
        <taxon>Eukaryota</taxon>
        <taxon>Fungi</taxon>
        <taxon>Dikarya</taxon>
        <taxon>Basidiomycota</taxon>
        <taxon>Agaricomycotina</taxon>
        <taxon>Agaricomycetes</taxon>
        <taxon>Agaricomycetidae</taxon>
        <taxon>Boletales</taxon>
        <taxon>Coniophorineae</taxon>
        <taxon>Serpulaceae</taxon>
        <taxon>Serpula</taxon>
    </lineage>
</organism>
<feature type="compositionally biased region" description="Low complexity" evidence="1">
    <location>
        <begin position="280"/>
        <end position="308"/>
    </location>
</feature>
<protein>
    <submittedName>
        <fullName evidence="2">Uncharacterized protein</fullName>
    </submittedName>
</protein>
<dbReference type="GeneID" id="18814557"/>
<sequence>MPAQSMDGVPEDDIDLDTLQAKIDLSMSLTHDLVTSWMTPADRAKLQFSSSDTQKLMEEQMRRPPRLGVGAPIPESSNSLRETSRLKYQLQGKGKKREREEDGRTTSARGQSDDEEESKVGVIRKKTKVDPFAVGAGKKKKKKSQDQSVNGMSIQHSLRSLPAASKTKVDAASEQIHSIPSESSTVPGEHTTPHTKKKKTVKNEMSLDQVDSELKMQASPPPHTPHALSTPHISRQTLGTQLHTLTPTEIKLPSSPMSSHKSFGKHSANGAAATSSQANSRFSATDDASSSTLSRPSQSPSLNQSSPSVPLPPHPRGSLPDQQDSMTGDNPSSKSKKKRKRRKKKKMQRDGQARND</sequence>
<dbReference type="HOGENOM" id="CLU_071088_0_0_1"/>
<dbReference type="OrthoDB" id="3438340at2759"/>
<dbReference type="AlphaFoldDB" id="F8NQ02"/>
<dbReference type="RefSeq" id="XP_007315881.1">
    <property type="nucleotide sequence ID" value="XM_007315819.1"/>
</dbReference>
<feature type="compositionally biased region" description="Polar residues" evidence="1">
    <location>
        <begin position="231"/>
        <end position="247"/>
    </location>
</feature>
<feature type="compositionally biased region" description="Polar residues" evidence="1">
    <location>
        <begin position="320"/>
        <end position="331"/>
    </location>
</feature>
<feature type="compositionally biased region" description="Polar residues" evidence="1">
    <location>
        <begin position="146"/>
        <end position="158"/>
    </location>
</feature>
<dbReference type="EMBL" id="GL945431">
    <property type="protein sequence ID" value="EGO27790.1"/>
    <property type="molecule type" value="Genomic_DNA"/>
</dbReference>
<accession>F8NQ02</accession>
<reference evidence="2" key="1">
    <citation type="submission" date="2011-04" db="EMBL/GenBank/DDBJ databases">
        <title>Evolution of plant cell wall degrading machinery underlies the functional diversity of forest fungi.</title>
        <authorList>
            <consortium name="US DOE Joint Genome Institute (JGI-PGF)"/>
            <person name="Eastwood D.C."/>
            <person name="Floudas D."/>
            <person name="Binder M."/>
            <person name="Majcherczyk A."/>
            <person name="Schneider P."/>
            <person name="Aerts A."/>
            <person name="Asiegbu F.O."/>
            <person name="Baker S.E."/>
            <person name="Barry K."/>
            <person name="Bendiksby M."/>
            <person name="Blumentritt M."/>
            <person name="Coutinho P.M."/>
            <person name="Cullen D."/>
            <person name="Cullen D."/>
            <person name="Gathman A."/>
            <person name="Goodell B."/>
            <person name="Henrissat B."/>
            <person name="Ihrmark K."/>
            <person name="Kauserud H."/>
            <person name="Kohler A."/>
            <person name="LaButti K."/>
            <person name="Lapidus A."/>
            <person name="Lavin J.L."/>
            <person name="Lee Y.-H."/>
            <person name="Lindquist E."/>
            <person name="Lilly W."/>
            <person name="Lucas S."/>
            <person name="Morin E."/>
            <person name="Murat C."/>
            <person name="Oguiza J.A."/>
            <person name="Park J."/>
            <person name="Pisabarro A.G."/>
            <person name="Riley R."/>
            <person name="Rosling A."/>
            <person name="Salamov A."/>
            <person name="Schmidt O."/>
            <person name="Schmutz J."/>
            <person name="Skrede I."/>
            <person name="Stenlid J."/>
            <person name="Wiebenga A."/>
            <person name="Xie X."/>
            <person name="Kues U."/>
            <person name="Hibbett D.S."/>
            <person name="Hoffmeister D."/>
            <person name="Hogberg N."/>
            <person name="Martin F."/>
            <person name="Grigoriev I.V."/>
            <person name="Watkinson S.C."/>
        </authorList>
    </citation>
    <scope>NUCLEOTIDE SEQUENCE</scope>
    <source>
        <strain evidence="2">S7.9</strain>
    </source>
</reference>
<feature type="region of interest" description="Disordered" evidence="1">
    <location>
        <begin position="48"/>
        <end position="356"/>
    </location>
</feature>
<evidence type="ECO:0000256" key="1">
    <source>
        <dbReference type="SAM" id="MobiDB-lite"/>
    </source>
</evidence>
<feature type="compositionally biased region" description="Polar residues" evidence="1">
    <location>
        <begin position="175"/>
        <end position="186"/>
    </location>
</feature>